<dbReference type="EMBL" id="MK977695">
    <property type="protein sequence ID" value="QDF18548.1"/>
    <property type="molecule type" value="Genomic_DNA"/>
</dbReference>
<gene>
    <name evidence="1" type="primary">62</name>
    <name evidence="1" type="ORF">SEA_PUPPER_62</name>
</gene>
<dbReference type="KEGG" id="vg:64766081"/>
<name>A0A4Y6EII6_9CAUD</name>
<organism evidence="1 2">
    <name type="scientific">Gordonia phage Pupper</name>
    <dbReference type="NCBI Taxonomy" id="2571249"/>
    <lineage>
        <taxon>Viruses</taxon>
        <taxon>Duplodnaviria</taxon>
        <taxon>Heunggongvirae</taxon>
        <taxon>Uroviricota</taxon>
        <taxon>Caudoviricetes</taxon>
        <taxon>Puppervirus</taxon>
        <taxon>Puppervirus Pupper</taxon>
    </lineage>
</organism>
<accession>A0A4Y6EII6</accession>
<evidence type="ECO:0000313" key="2">
    <source>
        <dbReference type="Proteomes" id="UP000318375"/>
    </source>
</evidence>
<evidence type="ECO:0000313" key="1">
    <source>
        <dbReference type="EMBL" id="QDF18548.1"/>
    </source>
</evidence>
<reference evidence="1 2" key="1">
    <citation type="submission" date="2019-05" db="EMBL/GenBank/DDBJ databases">
        <authorList>
            <person name="Pope W.H."/>
            <person name="Garlena R.A."/>
            <person name="Russell D.A."/>
            <person name="Jacobs-Sera D."/>
            <person name="Hatfull G.F."/>
        </authorList>
    </citation>
    <scope>NUCLEOTIDE SEQUENCE [LARGE SCALE GENOMIC DNA]</scope>
</reference>
<proteinExistence type="predicted"/>
<dbReference type="Proteomes" id="UP000318375">
    <property type="component" value="Segment"/>
</dbReference>
<keyword evidence="2" id="KW-1185">Reference proteome</keyword>
<dbReference type="GeneID" id="64766081"/>
<protein>
    <submittedName>
        <fullName evidence="1">Uncharacterized protein</fullName>
    </submittedName>
</protein>
<dbReference type="RefSeq" id="YP_010058850.1">
    <property type="nucleotide sequence ID" value="NC_054723.1"/>
</dbReference>
<sequence length="134" mass="14931">MSTVSYSDVLHHTLTAYNGTELEPIEGFRLMQSDDARHYRRVDARDLRPGDWVVGTSPYPTGRYPVAIFQIIEVTQVLGQGVSLKLTVGHGLRARHRFTVNLTRLSPLHPVWVSTGGQPEPAAIEVAPDERNTN</sequence>